<evidence type="ECO:0000313" key="1">
    <source>
        <dbReference type="EMBL" id="KKB41521.1"/>
    </source>
</evidence>
<proteinExistence type="predicted"/>
<sequence length="75" mass="8516">MSRILIIEDDQSIAELERDYLEINGYAAEVETDGSKGLKKALAEPFDDLRPHTRDFSHECAGGFFICNKKTHMLN</sequence>
<dbReference type="EMBL" id="JWIR02000021">
    <property type="protein sequence ID" value="KKB41521.1"/>
    <property type="molecule type" value="Genomic_DNA"/>
</dbReference>
<comment type="caution">
    <text evidence="1">The sequence shown here is derived from an EMBL/GenBank/DDBJ whole genome shotgun (WGS) entry which is preliminary data.</text>
</comment>
<dbReference type="Gene3D" id="3.40.50.2300">
    <property type="match status" value="1"/>
</dbReference>
<dbReference type="GO" id="GO:0003677">
    <property type="term" value="F:DNA binding"/>
    <property type="evidence" value="ECO:0007669"/>
    <property type="project" value="UniProtKB-KW"/>
</dbReference>
<dbReference type="AlphaFoldDB" id="A0A0F5I7P0"/>
<name>A0A0F5I7P0_BACTR</name>
<dbReference type="RefSeq" id="WP_052717174.1">
    <property type="nucleotide sequence ID" value="NZ_JWIQ02000036.1"/>
</dbReference>
<reference evidence="1" key="1">
    <citation type="submission" date="2015-02" db="EMBL/GenBank/DDBJ databases">
        <title>Genome Assembly of Bacillaceae bacterium MTCC 8252.</title>
        <authorList>
            <person name="Verma A."/>
            <person name="Khatri I."/>
            <person name="Mual P."/>
            <person name="Subramanian S."/>
            <person name="Krishnamurthi S."/>
        </authorList>
    </citation>
    <scope>NUCLEOTIDE SEQUENCE [LARGE SCALE GENOMIC DNA]</scope>
    <source>
        <strain evidence="1">MTCC 8252</strain>
    </source>
</reference>
<dbReference type="STRING" id="1221996.QY95_00665"/>
<gene>
    <name evidence="1" type="ORF">QY95_00665</name>
</gene>
<accession>A0A0F5I7P0</accession>
<dbReference type="SUPFAM" id="SSF52172">
    <property type="entry name" value="CheY-like"/>
    <property type="match status" value="1"/>
</dbReference>
<organism evidence="1 2">
    <name type="scientific">Bacillus thermotolerans</name>
    <name type="common">Quasibacillus thermotolerans</name>
    <dbReference type="NCBI Taxonomy" id="1221996"/>
    <lineage>
        <taxon>Bacteria</taxon>
        <taxon>Bacillati</taxon>
        <taxon>Bacillota</taxon>
        <taxon>Bacilli</taxon>
        <taxon>Bacillales</taxon>
        <taxon>Bacillaceae</taxon>
        <taxon>Bacillus</taxon>
    </lineage>
</organism>
<keyword evidence="2" id="KW-1185">Reference proteome</keyword>
<keyword evidence="1" id="KW-0238">DNA-binding</keyword>
<dbReference type="Proteomes" id="UP000031563">
    <property type="component" value="Unassembled WGS sequence"/>
</dbReference>
<dbReference type="InterPro" id="IPR011006">
    <property type="entry name" value="CheY-like_superfamily"/>
</dbReference>
<protein>
    <submittedName>
        <fullName evidence="1">DNA-binding response regulator</fullName>
    </submittedName>
</protein>
<evidence type="ECO:0000313" key="2">
    <source>
        <dbReference type="Proteomes" id="UP000031563"/>
    </source>
</evidence>